<dbReference type="EMBL" id="AP025184">
    <property type="protein sequence ID" value="BDB53932.1"/>
    <property type="molecule type" value="Genomic_DNA"/>
</dbReference>
<keyword evidence="1" id="KW-0812">Transmembrane</keyword>
<keyword evidence="4" id="KW-1185">Reference proteome</keyword>
<dbReference type="Pfam" id="PF04892">
    <property type="entry name" value="VanZ"/>
    <property type="match status" value="1"/>
</dbReference>
<evidence type="ECO:0000313" key="3">
    <source>
        <dbReference type="EMBL" id="BDB53932.1"/>
    </source>
</evidence>
<organism evidence="3 4">
    <name type="scientific">Flavobacterium ammoniigenes</name>
    <dbReference type="NCBI Taxonomy" id="1751095"/>
    <lineage>
        <taxon>Bacteria</taxon>
        <taxon>Pseudomonadati</taxon>
        <taxon>Bacteroidota</taxon>
        <taxon>Flavobacteriia</taxon>
        <taxon>Flavobacteriales</taxon>
        <taxon>Flavobacteriaceae</taxon>
        <taxon>Flavobacterium</taxon>
    </lineage>
</organism>
<accession>A0ABN6L014</accession>
<proteinExistence type="predicted"/>
<feature type="domain" description="VanZ-like" evidence="2">
    <location>
        <begin position="16"/>
        <end position="96"/>
    </location>
</feature>
<dbReference type="PANTHER" id="PTHR28008:SF1">
    <property type="entry name" value="DOMAIN PROTEIN, PUTATIVE (AFU_ORTHOLOGUE AFUA_3G10980)-RELATED"/>
    <property type="match status" value="1"/>
</dbReference>
<dbReference type="NCBIfam" id="NF037970">
    <property type="entry name" value="vanZ_1"/>
    <property type="match status" value="1"/>
</dbReference>
<feature type="transmembrane region" description="Helical" evidence="1">
    <location>
        <begin position="47"/>
        <end position="65"/>
    </location>
</feature>
<dbReference type="PANTHER" id="PTHR28008">
    <property type="entry name" value="DOMAIN PROTEIN, PUTATIVE (AFU_ORTHOLOGUE AFUA_3G10980)-RELATED"/>
    <property type="match status" value="1"/>
</dbReference>
<protein>
    <recommendedName>
        <fullName evidence="2">VanZ-like domain-containing protein</fullName>
    </recommendedName>
</protein>
<evidence type="ECO:0000313" key="4">
    <source>
        <dbReference type="Proteomes" id="UP001319867"/>
    </source>
</evidence>
<feature type="transmembrane region" description="Helical" evidence="1">
    <location>
        <begin position="77"/>
        <end position="97"/>
    </location>
</feature>
<keyword evidence="1" id="KW-0472">Membrane</keyword>
<sequence length="105" mass="11896">MAPASDIPSISIPNLDKLAHSFFHFVFTILWFLFFKKQVKKKNQTKLLIGAVFFSLFFGIGIEILQSRLTVTRNGDVFDVLANFTGALLALFFVLVAKQIRKNQS</sequence>
<dbReference type="Proteomes" id="UP001319867">
    <property type="component" value="Chromosome"/>
</dbReference>
<reference evidence="3 4" key="1">
    <citation type="journal article" date="2022" name="Int. J. Syst. Evol. Microbiol.">
        <title>Flavobacterium ammonificans sp. nov. and Flavobacterium ammoniigenes sp. nov., ammonifying bacteria isolated from surface river water.</title>
        <authorList>
            <person name="Watanabe K."/>
            <person name="Kitamura T."/>
            <person name="Ogata Y."/>
            <person name="Shindo C."/>
            <person name="Suda W."/>
        </authorList>
    </citation>
    <scope>NUCLEOTIDE SEQUENCE [LARGE SCALE GENOMIC DNA]</scope>
    <source>
        <strain evidence="3 4">GENT5</strain>
    </source>
</reference>
<dbReference type="InterPro" id="IPR006976">
    <property type="entry name" value="VanZ-like"/>
</dbReference>
<reference evidence="3 4" key="2">
    <citation type="journal article" date="2022" name="Microorganisms">
        <title>Complete Genome Sequences of Two Flavobacterium ammonificans Strains and a Flavobacterium ammoniigenes Strain of Ammonifying Bacterioplankton Isolated from Surface River Water.</title>
        <authorList>
            <person name="Suda W."/>
            <person name="Ogata Y."/>
            <person name="Shindo C."/>
            <person name="Watanabe K."/>
        </authorList>
    </citation>
    <scope>NUCLEOTIDE SEQUENCE [LARGE SCALE GENOMIC DNA]</scope>
    <source>
        <strain evidence="3 4">GENT5</strain>
    </source>
</reference>
<name>A0ABN6L014_9FLAO</name>
<evidence type="ECO:0000256" key="1">
    <source>
        <dbReference type="SAM" id="Phobius"/>
    </source>
</evidence>
<evidence type="ECO:0000259" key="2">
    <source>
        <dbReference type="Pfam" id="PF04892"/>
    </source>
</evidence>
<feature type="transmembrane region" description="Helical" evidence="1">
    <location>
        <begin position="18"/>
        <end position="35"/>
    </location>
</feature>
<gene>
    <name evidence="3" type="ORF">GENT5_02370</name>
</gene>
<keyword evidence="1" id="KW-1133">Transmembrane helix</keyword>